<sequence>MSDVNSASPVRNQTSDPIPMNEIYQLVRGKPEFGMEGYQVPKRGQLFIDKEHKFGRAKKKDLFGGDPKKEKGPSPTSYAPDMQQVSKRYWSNHVSKFPNSKRITILDEASKRSLSVPGPGNYFKSEKGKSESPTKCPMGHFSKEEGLSFLTTIDYHGEESPGAGQYFKSDTDREKTFSQIEKKSPGFKYIKNNKEKSPKTTELGPGYYKNLDKSYNLISDKKSSPRHTFKKSNSPSSFAMAADATKHVPGVGNYTLAQKPFESYLIGKKSRTAVISKYQFKRFSEDFSSQKKWVPGPGSYEILRPVRNTKK</sequence>
<protein>
    <recommendedName>
        <fullName evidence="3">Sperm-tail PG-rich repeat-containing protein 2</fullName>
    </recommendedName>
</protein>
<gene>
    <name evidence="2" type="ORF">FSAL1345_LOCUS318</name>
</gene>
<name>A0A7S3I9R6_9CILI</name>
<dbReference type="Pfam" id="PF07004">
    <property type="entry name" value="SHIPPO-rpt"/>
    <property type="match status" value="1"/>
</dbReference>
<dbReference type="AlphaFoldDB" id="A0A7S3I9R6"/>
<dbReference type="InterPro" id="IPR010736">
    <property type="entry name" value="SHIPPO-rpt"/>
</dbReference>
<reference evidence="2" key="1">
    <citation type="submission" date="2021-01" db="EMBL/GenBank/DDBJ databases">
        <authorList>
            <person name="Corre E."/>
            <person name="Pelletier E."/>
            <person name="Niang G."/>
            <person name="Scheremetjew M."/>
            <person name="Finn R."/>
            <person name="Kale V."/>
            <person name="Holt S."/>
            <person name="Cochrane G."/>
            <person name="Meng A."/>
            <person name="Brown T."/>
            <person name="Cohen L."/>
        </authorList>
    </citation>
    <scope>NUCLEOTIDE SEQUENCE</scope>
</reference>
<feature type="region of interest" description="Disordered" evidence="1">
    <location>
        <begin position="116"/>
        <end position="141"/>
    </location>
</feature>
<feature type="region of interest" description="Disordered" evidence="1">
    <location>
        <begin position="58"/>
        <end position="81"/>
    </location>
</feature>
<dbReference type="EMBL" id="HBIF01000377">
    <property type="protein sequence ID" value="CAE0317049.1"/>
    <property type="molecule type" value="Transcribed_RNA"/>
</dbReference>
<organism evidence="2">
    <name type="scientific">Fabrea salina</name>
    <dbReference type="NCBI Taxonomy" id="342563"/>
    <lineage>
        <taxon>Eukaryota</taxon>
        <taxon>Sar</taxon>
        <taxon>Alveolata</taxon>
        <taxon>Ciliophora</taxon>
        <taxon>Postciliodesmatophora</taxon>
        <taxon>Heterotrichea</taxon>
        <taxon>Heterotrichida</taxon>
        <taxon>Fabreidae</taxon>
        <taxon>Fabrea</taxon>
    </lineage>
</organism>
<accession>A0A7S3I9R6</accession>
<evidence type="ECO:0008006" key="3">
    <source>
        <dbReference type="Google" id="ProtNLM"/>
    </source>
</evidence>
<evidence type="ECO:0000256" key="1">
    <source>
        <dbReference type="SAM" id="MobiDB-lite"/>
    </source>
</evidence>
<evidence type="ECO:0000313" key="2">
    <source>
        <dbReference type="EMBL" id="CAE0317049.1"/>
    </source>
</evidence>
<feature type="compositionally biased region" description="Basic and acidic residues" evidence="1">
    <location>
        <begin position="58"/>
        <end position="72"/>
    </location>
</feature>
<proteinExistence type="predicted"/>